<evidence type="ECO:0000313" key="3">
    <source>
        <dbReference type="Proteomes" id="UP000266633"/>
    </source>
</evidence>
<comment type="caution">
    <text evidence="2">The sequence shown here is derived from an EMBL/GenBank/DDBJ whole genome shotgun (WGS) entry which is preliminary data.</text>
</comment>
<dbReference type="Proteomes" id="UP000266633">
    <property type="component" value="Unassembled WGS sequence"/>
</dbReference>
<dbReference type="RefSeq" id="WP_024108391.1">
    <property type="nucleotide sequence ID" value="NZ_CP031560.1"/>
</dbReference>
<reference evidence="2 3" key="1">
    <citation type="submission" date="2018-09" db="EMBL/GenBank/DDBJ databases">
        <title>Phylogenetic diversity of Pectobacterium and Dickeya strains causing blackleg disease of potato in Morocco.</title>
        <authorList>
            <person name="Oulghazi S."/>
            <person name="Moumni M."/>
            <person name="Faure D."/>
        </authorList>
    </citation>
    <scope>NUCLEOTIDE SEQUENCE [LARGE SCALE GENOMIC DNA]</scope>
    <source>
        <strain evidence="2 3">S4.16.03.LID</strain>
    </source>
</reference>
<keyword evidence="3" id="KW-1185">Reference proteome</keyword>
<proteinExistence type="predicted"/>
<evidence type="ECO:0000256" key="1">
    <source>
        <dbReference type="SAM" id="MobiDB-lite"/>
    </source>
</evidence>
<gene>
    <name evidence="2" type="ORF">D5077_06785</name>
</gene>
<sequence>MTQKLPQQSDWGLELSKLGSKNVKEKLQPSQSDWDQELCKLDGQNLRENLQDAFDATRSAVRVAAPVLDVLLSPRREDDRLEREFEEQRKLNDEYSRHIHNDY</sequence>
<evidence type="ECO:0000313" key="2">
    <source>
        <dbReference type="EMBL" id="RJL75279.1"/>
    </source>
</evidence>
<dbReference type="EMBL" id="QZDO01000020">
    <property type="protein sequence ID" value="RJL75279.1"/>
    <property type="molecule type" value="Genomic_DNA"/>
</dbReference>
<protein>
    <submittedName>
        <fullName evidence="2">Uncharacterized protein</fullName>
    </submittedName>
</protein>
<organism evidence="2 3">
    <name type="scientific">Dickeya dianthicola</name>
    <dbReference type="NCBI Taxonomy" id="204039"/>
    <lineage>
        <taxon>Bacteria</taxon>
        <taxon>Pseudomonadati</taxon>
        <taxon>Pseudomonadota</taxon>
        <taxon>Gammaproteobacteria</taxon>
        <taxon>Enterobacterales</taxon>
        <taxon>Pectobacteriaceae</taxon>
        <taxon>Dickeya</taxon>
    </lineage>
</organism>
<accession>A0ABX9NQ37</accession>
<feature type="region of interest" description="Disordered" evidence="1">
    <location>
        <begin position="79"/>
        <end position="103"/>
    </location>
</feature>
<name>A0ABX9NQ37_9GAMM</name>
<dbReference type="GeneID" id="49320907"/>